<proteinExistence type="predicted"/>
<evidence type="ECO:0000313" key="1">
    <source>
        <dbReference type="EMBL" id="CAB4158021.1"/>
    </source>
</evidence>
<protein>
    <submittedName>
        <fullName evidence="1">Uncharacterized protein</fullName>
    </submittedName>
</protein>
<accession>A0A6J5NKR0</accession>
<name>A0A6J5NKR0_9CAUD</name>
<dbReference type="EMBL" id="LR796651">
    <property type="protein sequence ID" value="CAB4158021.1"/>
    <property type="molecule type" value="Genomic_DNA"/>
</dbReference>
<reference evidence="1" key="1">
    <citation type="submission" date="2020-04" db="EMBL/GenBank/DDBJ databases">
        <authorList>
            <person name="Chiriac C."/>
            <person name="Salcher M."/>
            <person name="Ghai R."/>
            <person name="Kavagutti S V."/>
        </authorList>
    </citation>
    <scope>NUCLEOTIDE SEQUENCE</scope>
</reference>
<sequence>MTVSANTYKVGDLYTSQKSKVTGTILEIAPTAKDTVRVKLDVNGNTRWTTWKANS</sequence>
<gene>
    <name evidence="1" type="ORF">UFOVP694_89</name>
</gene>
<organism evidence="1">
    <name type="scientific">uncultured Caudovirales phage</name>
    <dbReference type="NCBI Taxonomy" id="2100421"/>
    <lineage>
        <taxon>Viruses</taxon>
        <taxon>Duplodnaviria</taxon>
        <taxon>Heunggongvirae</taxon>
        <taxon>Uroviricota</taxon>
        <taxon>Caudoviricetes</taxon>
        <taxon>Peduoviridae</taxon>
        <taxon>Maltschvirus</taxon>
        <taxon>Maltschvirus maltsch</taxon>
    </lineage>
</organism>